<dbReference type="STRING" id="637905.SVI_2662"/>
<dbReference type="KEGG" id="svo:SVI_2663"/>
<sequence>MRYQDVAGTSGYQPTQLIQPDRSFSASVSYKF</sequence>
<reference evidence="3" key="2">
    <citation type="journal article" date="2010" name="Mol. Biosyst.">
        <title>Complete genome sequence and comparative analysis of Shewanella violacea, a psychrophilic and piezophilic bacterium from deep sea floor sediments.</title>
        <authorList>
            <person name="Aono E."/>
            <person name="Baba T."/>
            <person name="Ara T."/>
            <person name="Nishi T."/>
            <person name="Nakamichi T."/>
            <person name="Inamoto E."/>
            <person name="Toyonaga H."/>
            <person name="Hasegawa M."/>
            <person name="Takai Y."/>
            <person name="Okumura Y."/>
            <person name="Baba M."/>
            <person name="Tomita M."/>
            <person name="Kato C."/>
            <person name="Oshima T."/>
            <person name="Nakasone K."/>
            <person name="Mori H."/>
        </authorList>
    </citation>
    <scope>NUCLEOTIDE SEQUENCE [LARGE SCALE GENOMIC DNA]</scope>
    <source>
        <strain evidence="3">JCM 10179 / CIP 106290 / LMG 19151 / DSS12</strain>
    </source>
</reference>
<evidence type="ECO:0000313" key="2">
    <source>
        <dbReference type="EMBL" id="BAJ02634.1"/>
    </source>
</evidence>
<name>D4ZLT4_SHEVD</name>
<dbReference type="AlphaFoldDB" id="D4ZLT4"/>
<accession>D4ZLT4</accession>
<organism evidence="1 3">
    <name type="scientific">Shewanella violacea (strain JCM 10179 / CIP 106290 / LMG 19151 / DSS12)</name>
    <dbReference type="NCBI Taxonomy" id="637905"/>
    <lineage>
        <taxon>Bacteria</taxon>
        <taxon>Pseudomonadati</taxon>
        <taxon>Pseudomonadota</taxon>
        <taxon>Gammaproteobacteria</taxon>
        <taxon>Alteromonadales</taxon>
        <taxon>Shewanellaceae</taxon>
        <taxon>Shewanella</taxon>
    </lineage>
</organism>
<keyword evidence="3" id="KW-1185">Reference proteome</keyword>
<evidence type="ECO:0000313" key="1">
    <source>
        <dbReference type="EMBL" id="BAJ02633.1"/>
    </source>
</evidence>
<evidence type="ECO:0000313" key="3">
    <source>
        <dbReference type="Proteomes" id="UP000002350"/>
    </source>
</evidence>
<dbReference type="Proteomes" id="UP000002350">
    <property type="component" value="Chromosome"/>
</dbReference>
<protein>
    <submittedName>
        <fullName evidence="1">Uncharacterized protein</fullName>
    </submittedName>
</protein>
<reference evidence="1" key="1">
    <citation type="submission" date="2009-04" db="EMBL/GenBank/DDBJ databases">
        <title>Shewanella violocea DSS2 complete genome.</title>
        <authorList>
            <person name="Mori H."/>
        </authorList>
    </citation>
    <scope>NUCLEOTIDE SEQUENCE</scope>
    <source>
        <strain evidence="1">DSS12</strain>
    </source>
</reference>
<dbReference type="EMBL" id="AP011177">
    <property type="protein sequence ID" value="BAJ02633.1"/>
    <property type="molecule type" value="Genomic_DNA"/>
</dbReference>
<gene>
    <name evidence="1" type="ordered locus">SVI_2662</name>
    <name evidence="2" type="ordered locus">SVI_2663</name>
</gene>
<dbReference type="KEGG" id="svo:SVI_2662"/>
<dbReference type="EMBL" id="AP011177">
    <property type="protein sequence ID" value="BAJ02634.1"/>
    <property type="molecule type" value="Genomic_DNA"/>
</dbReference>
<proteinExistence type="predicted"/>
<dbReference type="HOGENOM" id="CLU_3391327_0_0_6"/>